<reference evidence="1" key="2">
    <citation type="journal article" date="2015" name="Data Brief">
        <title>Shoot transcriptome of the giant reed, Arundo donax.</title>
        <authorList>
            <person name="Barrero R.A."/>
            <person name="Guerrero F.D."/>
            <person name="Moolhuijzen P."/>
            <person name="Goolsby J.A."/>
            <person name="Tidwell J."/>
            <person name="Bellgard S.E."/>
            <person name="Bellgard M.I."/>
        </authorList>
    </citation>
    <scope>NUCLEOTIDE SEQUENCE</scope>
    <source>
        <tissue evidence="1">Shoot tissue taken approximately 20 cm above the soil surface</tissue>
    </source>
</reference>
<organism evidence="1">
    <name type="scientific">Arundo donax</name>
    <name type="common">Giant reed</name>
    <name type="synonym">Donax arundinaceus</name>
    <dbReference type="NCBI Taxonomy" id="35708"/>
    <lineage>
        <taxon>Eukaryota</taxon>
        <taxon>Viridiplantae</taxon>
        <taxon>Streptophyta</taxon>
        <taxon>Embryophyta</taxon>
        <taxon>Tracheophyta</taxon>
        <taxon>Spermatophyta</taxon>
        <taxon>Magnoliopsida</taxon>
        <taxon>Liliopsida</taxon>
        <taxon>Poales</taxon>
        <taxon>Poaceae</taxon>
        <taxon>PACMAD clade</taxon>
        <taxon>Arundinoideae</taxon>
        <taxon>Arundineae</taxon>
        <taxon>Arundo</taxon>
    </lineage>
</organism>
<name>A0A0A9F3H6_ARUDO</name>
<sequence length="18" mass="2154">MSLQFECLIDRDSRPTNE</sequence>
<reference evidence="1" key="1">
    <citation type="submission" date="2014-09" db="EMBL/GenBank/DDBJ databases">
        <authorList>
            <person name="Magalhaes I.L.F."/>
            <person name="Oliveira U."/>
            <person name="Santos F.R."/>
            <person name="Vidigal T.H.D.A."/>
            <person name="Brescovit A.D."/>
            <person name="Santos A.J."/>
        </authorList>
    </citation>
    <scope>NUCLEOTIDE SEQUENCE</scope>
    <source>
        <tissue evidence="1">Shoot tissue taken approximately 20 cm above the soil surface</tissue>
    </source>
</reference>
<evidence type="ECO:0000313" key="1">
    <source>
        <dbReference type="EMBL" id="JAE05764.1"/>
    </source>
</evidence>
<dbReference type="EMBL" id="GBRH01192132">
    <property type="protein sequence ID" value="JAE05764.1"/>
    <property type="molecule type" value="Transcribed_RNA"/>
</dbReference>
<dbReference type="AlphaFoldDB" id="A0A0A9F3H6"/>
<proteinExistence type="predicted"/>
<protein>
    <submittedName>
        <fullName evidence="1">Uncharacterized protein</fullName>
    </submittedName>
</protein>
<accession>A0A0A9F3H6</accession>